<dbReference type="InterPro" id="IPR045724">
    <property type="entry name" value="DUF6078"/>
</dbReference>
<dbReference type="RefSeq" id="WP_004357910.1">
    <property type="nucleotide sequence ID" value="NZ_JRNR01000064.1"/>
</dbReference>
<evidence type="ECO:0000313" key="2">
    <source>
        <dbReference type="Proteomes" id="UP000029538"/>
    </source>
</evidence>
<comment type="caution">
    <text evidence="1">The sequence shown here is derived from an EMBL/GenBank/DDBJ whole genome shotgun (WGS) entry which is preliminary data.</text>
</comment>
<accession>A0A096C1Y3</accession>
<name>A0A096C1Y3_9BACT</name>
<reference evidence="1 2" key="1">
    <citation type="submission" date="2014-07" db="EMBL/GenBank/DDBJ databases">
        <authorList>
            <person name="McCorrison J."/>
            <person name="Sanka R."/>
            <person name="Torralba M."/>
            <person name="Gillis M."/>
            <person name="Haft D.H."/>
            <person name="Methe B."/>
            <person name="Sutton G."/>
            <person name="Nelson K.E."/>
        </authorList>
    </citation>
    <scope>NUCLEOTIDE SEQUENCE [LARGE SCALE GENOMIC DNA]</scope>
    <source>
        <strain evidence="1 2">DNF00882</strain>
    </source>
</reference>
<dbReference type="Proteomes" id="UP000029538">
    <property type="component" value="Unassembled WGS sequence"/>
</dbReference>
<evidence type="ECO:0000313" key="1">
    <source>
        <dbReference type="EMBL" id="KGF49017.1"/>
    </source>
</evidence>
<proteinExistence type="predicted"/>
<gene>
    <name evidence="1" type="ORF">HMPREF0654_06740</name>
</gene>
<dbReference type="AlphaFoldDB" id="A0A096C1Y3"/>
<protein>
    <submittedName>
        <fullName evidence="1">Uncharacterized protein</fullName>
    </submittedName>
</protein>
<dbReference type="Pfam" id="PF19555">
    <property type="entry name" value="DUF6078"/>
    <property type="match status" value="1"/>
</dbReference>
<organism evidence="1 2">
    <name type="scientific">Prevotella disiens DNF00882</name>
    <dbReference type="NCBI Taxonomy" id="1401075"/>
    <lineage>
        <taxon>Bacteria</taxon>
        <taxon>Pseudomonadati</taxon>
        <taxon>Bacteroidota</taxon>
        <taxon>Bacteroidia</taxon>
        <taxon>Bacteroidales</taxon>
        <taxon>Prevotellaceae</taxon>
        <taxon>Prevotella</taxon>
    </lineage>
</organism>
<sequence length="152" mass="17764">MTQEEYNQLDSSFAHCAGTNCERADQCLCHTAYKILGKSSRATYTTTNLAVITGKQPCALFVKDHRELYAWGISHIYDNVRTTDFYDIKHKVMSCFGSASYYHVKEQRRAITEEEQRAIREAFTEMGYDGKAIEFDRYEESYPMLMRMKNYK</sequence>
<dbReference type="EMBL" id="JRNR01000064">
    <property type="protein sequence ID" value="KGF49017.1"/>
    <property type="molecule type" value="Genomic_DNA"/>
</dbReference>